<dbReference type="Proteomes" id="UP000324800">
    <property type="component" value="Unassembled WGS sequence"/>
</dbReference>
<feature type="coiled-coil region" evidence="1">
    <location>
        <begin position="61"/>
        <end position="88"/>
    </location>
</feature>
<feature type="region of interest" description="Disordered" evidence="2">
    <location>
        <begin position="115"/>
        <end position="216"/>
    </location>
</feature>
<protein>
    <submittedName>
        <fullName evidence="3">Uncharacterized protein</fullName>
    </submittedName>
</protein>
<dbReference type="EMBL" id="SNRW01000710">
    <property type="protein sequence ID" value="KAA6399640.1"/>
    <property type="molecule type" value="Genomic_DNA"/>
</dbReference>
<evidence type="ECO:0000313" key="4">
    <source>
        <dbReference type="Proteomes" id="UP000324800"/>
    </source>
</evidence>
<proteinExistence type="predicted"/>
<dbReference type="AlphaFoldDB" id="A0A5J4WXV5"/>
<evidence type="ECO:0000256" key="1">
    <source>
        <dbReference type="SAM" id="Coils"/>
    </source>
</evidence>
<sequence>MLSLLEMAQTDGAKTYCASILAVLGMLPIILDRAREAKRQGKEYGGSFMIFGEKEIEQEDKEIVLKRKVELLNEVDGLEEQAKTKVDEVQKLKYVSQQQSIIKTNKKIIYQEPEDEEEMVYSGKDEKVKQKDKEKKKQKEKEKERLKEKQRKKEKEKENKKEREKEAKKEKGKEKDQLKEEYIEAQNDVDKKEQLEQQMKKKEKDEQIQKEQKVGQTDIPAPKIRTEIQIADFRGIISRTGAVMQTKRHGGIAIVSASEEIPKELSQEEMLNIRGVLFKVPEFALYQNGQQMWKRNLNVVAQQTQQLAQQSSSSSPQSTSQTSTQSANLTQQLPVWAHLCLQLDMVSEEKIAKFFIGPDLGESVSMGISGLPNQIKVVVLSSGALKAFQAFNTKRVGDDVTSLIPWEVQSEEK</sequence>
<gene>
    <name evidence="3" type="ORF">EZS28_004833</name>
</gene>
<evidence type="ECO:0000313" key="3">
    <source>
        <dbReference type="EMBL" id="KAA6399640.1"/>
    </source>
</evidence>
<feature type="compositionally biased region" description="Basic and acidic residues" evidence="2">
    <location>
        <begin position="123"/>
        <end position="213"/>
    </location>
</feature>
<evidence type="ECO:0000256" key="2">
    <source>
        <dbReference type="SAM" id="MobiDB-lite"/>
    </source>
</evidence>
<reference evidence="3 4" key="1">
    <citation type="submission" date="2019-03" db="EMBL/GenBank/DDBJ databases">
        <title>Single cell metagenomics reveals metabolic interactions within the superorganism composed of flagellate Streblomastix strix and complex community of Bacteroidetes bacteria on its surface.</title>
        <authorList>
            <person name="Treitli S.C."/>
            <person name="Kolisko M."/>
            <person name="Husnik F."/>
            <person name="Keeling P."/>
            <person name="Hampl V."/>
        </authorList>
    </citation>
    <scope>NUCLEOTIDE SEQUENCE [LARGE SCALE GENOMIC DNA]</scope>
    <source>
        <strain evidence="3">ST1C</strain>
    </source>
</reference>
<comment type="caution">
    <text evidence="3">The sequence shown here is derived from an EMBL/GenBank/DDBJ whole genome shotgun (WGS) entry which is preliminary data.</text>
</comment>
<accession>A0A5J4WXV5</accession>
<name>A0A5J4WXV5_9EUKA</name>
<keyword evidence="1" id="KW-0175">Coiled coil</keyword>
<organism evidence="3 4">
    <name type="scientific">Streblomastix strix</name>
    <dbReference type="NCBI Taxonomy" id="222440"/>
    <lineage>
        <taxon>Eukaryota</taxon>
        <taxon>Metamonada</taxon>
        <taxon>Preaxostyla</taxon>
        <taxon>Oxymonadida</taxon>
        <taxon>Streblomastigidae</taxon>
        <taxon>Streblomastix</taxon>
    </lineage>
</organism>